<organism evidence="2 3">
    <name type="scientific">Rotaria socialis</name>
    <dbReference type="NCBI Taxonomy" id="392032"/>
    <lineage>
        <taxon>Eukaryota</taxon>
        <taxon>Metazoa</taxon>
        <taxon>Spiralia</taxon>
        <taxon>Gnathifera</taxon>
        <taxon>Rotifera</taxon>
        <taxon>Eurotatoria</taxon>
        <taxon>Bdelloidea</taxon>
        <taxon>Philodinida</taxon>
        <taxon>Philodinidae</taxon>
        <taxon>Rotaria</taxon>
    </lineage>
</organism>
<dbReference type="AlphaFoldDB" id="A0A818LPN6"/>
<evidence type="ECO:0000256" key="1">
    <source>
        <dbReference type="SAM" id="MobiDB-lite"/>
    </source>
</evidence>
<comment type="caution">
    <text evidence="2">The sequence shown here is derived from an EMBL/GenBank/DDBJ whole genome shotgun (WGS) entry which is preliminary data.</text>
</comment>
<evidence type="ECO:0000313" key="2">
    <source>
        <dbReference type="EMBL" id="CAF3572036.1"/>
    </source>
</evidence>
<reference evidence="2" key="1">
    <citation type="submission" date="2021-02" db="EMBL/GenBank/DDBJ databases">
        <authorList>
            <person name="Nowell W R."/>
        </authorList>
    </citation>
    <scope>NUCLEOTIDE SEQUENCE</scope>
</reference>
<accession>A0A818LPN6</accession>
<feature type="region of interest" description="Disordered" evidence="1">
    <location>
        <begin position="90"/>
        <end position="118"/>
    </location>
</feature>
<sequence length="423" mass="48573">MRVITLYELELIDQSNGFDIILSPLPVINDEIRSSEQYKTIGRATRPLHISRSPVFERRRYDGRIAKTLTFDDTSNLNIRSICRSLRKRLESSKQNNHSNNQIENDLNEKSEETMSTSEKNVAKAQINAKENLELKLATQASAETTVKDNMNWHQLDEIQDFHTSNEDKLFPGFDNIVMDEYQKTANKERQQTHENNKAGKQCVHNETERGVTPLTDEYRHIIDALLDRPAITGQYTSNIPSEPILLQIDKSDLDFFQILMMESKSKTNVIAVETPDGLIYLKNMYHKRMIGAYFMYQDHHYSTAKSIKSSNNKQFIMSAAAKCNFSSCTCSYHAAVHSNSELIITFKGKIVHSPSEQRARPIRGTHRLSVAEKLTSGLSPDQLRLKELGHLTENNRKFGNYNLVGSSPHMYFERFVVKQKLH</sequence>
<proteinExistence type="predicted"/>
<dbReference type="Proteomes" id="UP000663833">
    <property type="component" value="Unassembled WGS sequence"/>
</dbReference>
<dbReference type="EMBL" id="CAJNYD010004110">
    <property type="protein sequence ID" value="CAF3572036.1"/>
    <property type="molecule type" value="Genomic_DNA"/>
</dbReference>
<gene>
    <name evidence="2" type="ORF">LUA448_LOCUS29005</name>
</gene>
<name>A0A818LPN6_9BILA</name>
<feature type="compositionally biased region" description="Polar residues" evidence="1">
    <location>
        <begin position="93"/>
        <end position="105"/>
    </location>
</feature>
<evidence type="ECO:0000313" key="3">
    <source>
        <dbReference type="Proteomes" id="UP000663833"/>
    </source>
</evidence>
<protein>
    <submittedName>
        <fullName evidence="2">Uncharacterized protein</fullName>
    </submittedName>
</protein>